<dbReference type="Pfam" id="PF08751">
    <property type="entry name" value="TrwC"/>
    <property type="match status" value="1"/>
</dbReference>
<organism evidence="2 3">
    <name type="scientific">Thalassobacterium sedimentorum</name>
    <dbReference type="NCBI Taxonomy" id="3041258"/>
    <lineage>
        <taxon>Bacteria</taxon>
        <taxon>Pseudomonadati</taxon>
        <taxon>Verrucomicrobiota</taxon>
        <taxon>Opitutia</taxon>
        <taxon>Puniceicoccales</taxon>
        <taxon>Coraliomargaritaceae</taxon>
        <taxon>Thalassobacterium</taxon>
    </lineage>
</organism>
<sequence length="417" mass="47957">MKTGNPAKVMLSPKAQYNLKNAKQYFRDHLQVGDYYAQEHVVQGEWFGQGAERLELQGVVKEKDFIALCEGNHPGTGERLTLRKNTTRTTDGKETANRRIFYDFTISPPKSVSIVGLYGNERIVKIHDEAVRKSMREMEQFALTRVRKMGRSDDRETGNVIGASFRHETSRALDPHLHTHCILMNATFDPVEKRWKALQNFEMLKAQKFIENLYYHELAKGLKKIGYSIENNARDFEIQGITSGLIGKFSKRHQQIDDAVKAHILDGKSVRNVKEFRAQIAHEKRDRKIKESTADKLRSHWGEQMTDAERASLATKNASNPGARKRPDLRAIVDWADEHLFERKSVVEDYQLKAAALARGRGEDFILEKLNFEIEKRQYLKDERGHKITSRATLGRELKIVQMAQNGKGKYVPFCEN</sequence>
<dbReference type="InterPro" id="IPR014059">
    <property type="entry name" value="TraI/TrwC_relax"/>
</dbReference>
<gene>
    <name evidence="2" type="primary">mobF</name>
    <name evidence="2" type="ORF">QEH59_14565</name>
</gene>
<keyword evidence="3" id="KW-1185">Reference proteome</keyword>
<protein>
    <submittedName>
        <fullName evidence="2">MobF family relaxase</fullName>
    </submittedName>
</protein>
<dbReference type="NCBIfam" id="NF041492">
    <property type="entry name" value="MobF"/>
    <property type="match status" value="1"/>
</dbReference>
<comment type="caution">
    <text evidence="2">The sequence shown here is derived from an EMBL/GenBank/DDBJ whole genome shotgun (WGS) entry which is preliminary data.</text>
</comment>
<evidence type="ECO:0000259" key="1">
    <source>
        <dbReference type="Pfam" id="PF08751"/>
    </source>
</evidence>
<evidence type="ECO:0000313" key="2">
    <source>
        <dbReference type="EMBL" id="MDQ8195654.1"/>
    </source>
</evidence>
<dbReference type="Proteomes" id="UP001243717">
    <property type="component" value="Unassembled WGS sequence"/>
</dbReference>
<dbReference type="SUPFAM" id="SSF55464">
    <property type="entry name" value="Origin of replication-binding domain, RBD-like"/>
    <property type="match status" value="1"/>
</dbReference>
<name>A0ABU1ALG9_9BACT</name>
<dbReference type="InterPro" id="IPR014862">
    <property type="entry name" value="TrwC"/>
</dbReference>
<evidence type="ECO:0000313" key="3">
    <source>
        <dbReference type="Proteomes" id="UP001243717"/>
    </source>
</evidence>
<dbReference type="RefSeq" id="WP_308986104.1">
    <property type="nucleotide sequence ID" value="NZ_JARXIC010000029.1"/>
</dbReference>
<feature type="domain" description="TrwC relaxase" evidence="1">
    <location>
        <begin position="20"/>
        <end position="307"/>
    </location>
</feature>
<reference evidence="2 3" key="1">
    <citation type="submission" date="2023-04" db="EMBL/GenBank/DDBJ databases">
        <title>A novel bacteria isolated from coastal sediment.</title>
        <authorList>
            <person name="Liu X.-J."/>
            <person name="Du Z.-J."/>
        </authorList>
    </citation>
    <scope>NUCLEOTIDE SEQUENCE [LARGE SCALE GENOMIC DNA]</scope>
    <source>
        <strain evidence="2 3">SDUM461004</strain>
    </source>
</reference>
<accession>A0ABU1ALG9</accession>
<dbReference type="NCBIfam" id="TIGR02686">
    <property type="entry name" value="relax_trwC"/>
    <property type="match status" value="1"/>
</dbReference>
<proteinExistence type="predicted"/>
<dbReference type="EMBL" id="JARXIC010000029">
    <property type="protein sequence ID" value="MDQ8195654.1"/>
    <property type="molecule type" value="Genomic_DNA"/>
</dbReference>